<name>A0AAN6F424_EXODE</name>
<evidence type="ECO:0000256" key="3">
    <source>
        <dbReference type="ARBA" id="ARBA00022989"/>
    </source>
</evidence>
<comment type="subcellular location">
    <subcellularLocation>
        <location evidence="1">Membrane</location>
        <topology evidence="1">Multi-pass membrane protein</topology>
    </subcellularLocation>
</comment>
<dbReference type="PANTHER" id="PTHR33048">
    <property type="entry name" value="PTH11-LIKE INTEGRAL MEMBRANE PROTEIN (AFU_ORTHOLOGUE AFUA_5G11245)"/>
    <property type="match status" value="1"/>
</dbReference>
<dbReference type="Proteomes" id="UP001161757">
    <property type="component" value="Unassembled WGS sequence"/>
</dbReference>
<evidence type="ECO:0000259" key="8">
    <source>
        <dbReference type="Pfam" id="PF20684"/>
    </source>
</evidence>
<accession>A0AAN6F424</accession>
<evidence type="ECO:0000256" key="6">
    <source>
        <dbReference type="SAM" id="MobiDB-lite"/>
    </source>
</evidence>
<protein>
    <recommendedName>
        <fullName evidence="8">Rhodopsin domain-containing protein</fullName>
    </recommendedName>
</protein>
<feature type="region of interest" description="Disordered" evidence="6">
    <location>
        <begin position="302"/>
        <end position="331"/>
    </location>
</feature>
<feature type="transmembrane region" description="Helical" evidence="7">
    <location>
        <begin position="188"/>
        <end position="209"/>
    </location>
</feature>
<feature type="transmembrane region" description="Helical" evidence="7">
    <location>
        <begin position="135"/>
        <end position="168"/>
    </location>
</feature>
<dbReference type="EMBL" id="JAJGCB010000002">
    <property type="protein sequence ID" value="KAJ8995142.1"/>
    <property type="molecule type" value="Genomic_DNA"/>
</dbReference>
<feature type="transmembrane region" description="Helical" evidence="7">
    <location>
        <begin position="221"/>
        <end position="247"/>
    </location>
</feature>
<feature type="domain" description="Rhodopsin" evidence="8">
    <location>
        <begin position="40"/>
        <end position="293"/>
    </location>
</feature>
<dbReference type="InterPro" id="IPR052337">
    <property type="entry name" value="SAT4-like"/>
</dbReference>
<evidence type="ECO:0000313" key="10">
    <source>
        <dbReference type="Proteomes" id="UP001161757"/>
    </source>
</evidence>
<dbReference type="GO" id="GO:0016020">
    <property type="term" value="C:membrane"/>
    <property type="evidence" value="ECO:0007669"/>
    <property type="project" value="UniProtKB-SubCell"/>
</dbReference>
<comment type="caution">
    <text evidence="9">The sequence shown here is derived from an EMBL/GenBank/DDBJ whole genome shotgun (WGS) entry which is preliminary data.</text>
</comment>
<comment type="similarity">
    <text evidence="5">Belongs to the SAT4 family.</text>
</comment>
<keyword evidence="3 7" id="KW-1133">Transmembrane helix</keyword>
<proteinExistence type="inferred from homology"/>
<dbReference type="InterPro" id="IPR049326">
    <property type="entry name" value="Rhodopsin_dom_fungi"/>
</dbReference>
<gene>
    <name evidence="9" type="ORF">HRR80_001833</name>
</gene>
<sequence>MVSSYWPPGWPSPNYDNPETRGSPWLFIATLIITAVTLLLRFYSRIFLTRAVGIDDGLIVAGFVLSIGQTFAEYKALTTWGWDRHLWDVPVGRLQHVRLAAWLVELFFILGNACTKVSILMVYRKISSGSHNYWFFRLTWAAIVFTIAYTVGCILELCLACRPLEAYWRSYSPSYTRKYSCVNETAPIVFSAAASVFSDIYSSVLPMLLTRSLNVSRKQRLGLYVVFSAGLITAGIGIARLCFLVRVTTNYRPGPHIRDVTWDGWPTFALTDIEAHIAMIGASAPALKVLYKRYFSHRRPNLHSSVQSNQARRASARAGQTDTKYGTSVPSSARFKRPFRASDTLTYDSVSASGAATDRDLENLSLHSMDMDRPSALSPVHAANLQRAESRQWPG</sequence>
<feature type="compositionally biased region" description="Low complexity" evidence="6">
    <location>
        <begin position="304"/>
        <end position="320"/>
    </location>
</feature>
<dbReference type="PANTHER" id="PTHR33048:SF129">
    <property type="entry name" value="INTEGRAL MEMBRANE PROTEIN-RELATED"/>
    <property type="match status" value="1"/>
</dbReference>
<evidence type="ECO:0000256" key="7">
    <source>
        <dbReference type="SAM" id="Phobius"/>
    </source>
</evidence>
<evidence type="ECO:0000313" key="9">
    <source>
        <dbReference type="EMBL" id="KAJ8995142.1"/>
    </source>
</evidence>
<keyword evidence="2 7" id="KW-0812">Transmembrane</keyword>
<evidence type="ECO:0000256" key="1">
    <source>
        <dbReference type="ARBA" id="ARBA00004141"/>
    </source>
</evidence>
<feature type="transmembrane region" description="Helical" evidence="7">
    <location>
        <begin position="99"/>
        <end position="123"/>
    </location>
</feature>
<organism evidence="9 10">
    <name type="scientific">Exophiala dermatitidis</name>
    <name type="common">Black yeast-like fungus</name>
    <name type="synonym">Wangiella dermatitidis</name>
    <dbReference type="NCBI Taxonomy" id="5970"/>
    <lineage>
        <taxon>Eukaryota</taxon>
        <taxon>Fungi</taxon>
        <taxon>Dikarya</taxon>
        <taxon>Ascomycota</taxon>
        <taxon>Pezizomycotina</taxon>
        <taxon>Eurotiomycetes</taxon>
        <taxon>Chaetothyriomycetidae</taxon>
        <taxon>Chaetothyriales</taxon>
        <taxon>Herpotrichiellaceae</taxon>
        <taxon>Exophiala</taxon>
    </lineage>
</organism>
<feature type="compositionally biased region" description="Polar residues" evidence="6">
    <location>
        <begin position="321"/>
        <end position="331"/>
    </location>
</feature>
<reference evidence="9" key="1">
    <citation type="submission" date="2023-01" db="EMBL/GenBank/DDBJ databases">
        <title>Exophiala dermititidis isolated from Cystic Fibrosis Patient.</title>
        <authorList>
            <person name="Kurbessoian T."/>
            <person name="Crocker A."/>
            <person name="Murante D."/>
            <person name="Hogan D.A."/>
            <person name="Stajich J.E."/>
        </authorList>
    </citation>
    <scope>NUCLEOTIDE SEQUENCE</scope>
    <source>
        <strain evidence="9">Ex8</strain>
    </source>
</reference>
<feature type="transmembrane region" description="Helical" evidence="7">
    <location>
        <begin position="22"/>
        <end position="40"/>
    </location>
</feature>
<keyword evidence="4 7" id="KW-0472">Membrane</keyword>
<evidence type="ECO:0000256" key="5">
    <source>
        <dbReference type="ARBA" id="ARBA00038359"/>
    </source>
</evidence>
<dbReference type="Pfam" id="PF20684">
    <property type="entry name" value="Fung_rhodopsin"/>
    <property type="match status" value="1"/>
</dbReference>
<evidence type="ECO:0000256" key="4">
    <source>
        <dbReference type="ARBA" id="ARBA00023136"/>
    </source>
</evidence>
<evidence type="ECO:0000256" key="2">
    <source>
        <dbReference type="ARBA" id="ARBA00022692"/>
    </source>
</evidence>
<dbReference type="AlphaFoldDB" id="A0AAN6F424"/>